<evidence type="ECO:0000256" key="1">
    <source>
        <dbReference type="SAM" id="MobiDB-lite"/>
    </source>
</evidence>
<accession>A0A4R7CXJ5</accession>
<keyword evidence="2" id="KW-0732">Signal</keyword>
<evidence type="ECO:0000256" key="2">
    <source>
        <dbReference type="SAM" id="SignalP"/>
    </source>
</evidence>
<feature type="chain" id="PRO_5020510687" description="Thiol-activated cytolysin" evidence="2">
    <location>
        <begin position="22"/>
        <end position="341"/>
    </location>
</feature>
<feature type="region of interest" description="Disordered" evidence="1">
    <location>
        <begin position="24"/>
        <end position="43"/>
    </location>
</feature>
<comment type="caution">
    <text evidence="3">The sequence shown here is derived from an EMBL/GenBank/DDBJ whole genome shotgun (WGS) entry which is preliminary data.</text>
</comment>
<organism evidence="3 4">
    <name type="scientific">Sphingobacterium paludis</name>
    <dbReference type="NCBI Taxonomy" id="1476465"/>
    <lineage>
        <taxon>Bacteria</taxon>
        <taxon>Pseudomonadati</taxon>
        <taxon>Bacteroidota</taxon>
        <taxon>Sphingobacteriia</taxon>
        <taxon>Sphingobacteriales</taxon>
        <taxon>Sphingobacteriaceae</taxon>
        <taxon>Sphingobacterium</taxon>
    </lineage>
</organism>
<protein>
    <recommendedName>
        <fullName evidence="5">Thiol-activated cytolysin</fullName>
    </recommendedName>
</protein>
<dbReference type="AlphaFoldDB" id="A0A4R7CXJ5"/>
<feature type="signal peptide" evidence="2">
    <location>
        <begin position="1"/>
        <end position="21"/>
    </location>
</feature>
<keyword evidence="4" id="KW-1185">Reference proteome</keyword>
<sequence length="341" mass="39653">MRTILYCFFIVLFFAACTKTAVPPTVEPEEEKEEEQKPVIPEPPQEYYVKKTASFEKSAYYFDSQSSVDLYLGTIIHMKDTSDNIYVENLNFAYAPFPIWYLSYSSAPLENKIPSFEAMKDYAKRNAKNTTSGFNSSSITFSDYAEIQRWLPNNVDTKTFLKLATYQDSTVARKPFTSVLQSESIQFDFFTDLTDFQSYFTNPYVNDVIALGRSPYFVHLVSYGKHYIIMAESDSTRVNLNRTLEKLIEENPITMQEENVLASSKVLIYLRTGKKESFIEKGEGAQEIKNMVSRFITEWKDETHQYDYPLHCILSSLKDYSTLRYKQSFDFLVKEKRNPEP</sequence>
<dbReference type="EMBL" id="SNZV01000005">
    <property type="protein sequence ID" value="TDS13263.1"/>
    <property type="molecule type" value="Genomic_DNA"/>
</dbReference>
<proteinExistence type="predicted"/>
<dbReference type="Proteomes" id="UP000294752">
    <property type="component" value="Unassembled WGS sequence"/>
</dbReference>
<evidence type="ECO:0000313" key="3">
    <source>
        <dbReference type="EMBL" id="TDS13263.1"/>
    </source>
</evidence>
<evidence type="ECO:0000313" key="4">
    <source>
        <dbReference type="Proteomes" id="UP000294752"/>
    </source>
</evidence>
<gene>
    <name evidence="3" type="ORF">B0I21_105399</name>
</gene>
<reference evidence="3 4" key="1">
    <citation type="submission" date="2019-03" db="EMBL/GenBank/DDBJ databases">
        <title>Genomic Encyclopedia of Type Strains, Phase III (KMG-III): the genomes of soil and plant-associated and newly described type strains.</title>
        <authorList>
            <person name="Whitman W."/>
        </authorList>
    </citation>
    <scope>NUCLEOTIDE SEQUENCE [LARGE SCALE GENOMIC DNA]</scope>
    <source>
        <strain evidence="3 4">CGMCC 1.12801</strain>
    </source>
</reference>
<name>A0A4R7CXJ5_9SPHI</name>
<dbReference type="PROSITE" id="PS51257">
    <property type="entry name" value="PROKAR_LIPOPROTEIN"/>
    <property type="match status" value="1"/>
</dbReference>
<evidence type="ECO:0008006" key="5">
    <source>
        <dbReference type="Google" id="ProtNLM"/>
    </source>
</evidence>